<feature type="compositionally biased region" description="Basic and acidic residues" evidence="1">
    <location>
        <begin position="112"/>
        <end position="122"/>
    </location>
</feature>
<dbReference type="AlphaFoldDB" id="A0A0C3H8R3"/>
<dbReference type="InParanoid" id="A0A0C3H8R3"/>
<feature type="compositionally biased region" description="Polar residues" evidence="1">
    <location>
        <begin position="248"/>
        <end position="263"/>
    </location>
</feature>
<feature type="compositionally biased region" description="Basic and acidic residues" evidence="1">
    <location>
        <begin position="54"/>
        <end position="64"/>
    </location>
</feature>
<sequence length="394" mass="43510">MPPSIQSEEFIVVSSDISEYAQNKTSLPPLAAAIDLRGPIGRDGKRTSAGRRSARQDPLDRLRALPEIRPIPWYSGKELPPEKSILSDRVQTRSACLMASRGRINDPPCLKSRGEQQEDRQPTETNTSTHRTSLPSSAQPESVSPAPPEPHNPHQTRRAKEQRRSSPTASTLWTPVEHSNSNLKRKRETLQGTDVWKPYVSPYRPIDPSPRATPTMSRSPNSFTPANAVREEAPLLNYIYRKDAPVNGASQSQDTTRAPNPASSRPAISATQNLSSASFSNEHANHSVRRDASVSMSPSEQLLDQQHVRPPELGGPHNSRRSDRSGASRLPAREVALIDSLPRKKQREIYGIIDGLQSGIKSCLNQAETMQKELDTLRNILGLDTDDNSGQRTS</sequence>
<evidence type="ECO:0000313" key="2">
    <source>
        <dbReference type="EMBL" id="KIM99644.1"/>
    </source>
</evidence>
<feature type="compositionally biased region" description="Polar residues" evidence="1">
    <location>
        <begin position="269"/>
        <end position="282"/>
    </location>
</feature>
<feature type="compositionally biased region" description="Polar residues" evidence="1">
    <location>
        <begin position="294"/>
        <end position="304"/>
    </location>
</feature>
<reference evidence="3" key="2">
    <citation type="submission" date="2015-01" db="EMBL/GenBank/DDBJ databases">
        <title>Evolutionary Origins and Diversification of the Mycorrhizal Mutualists.</title>
        <authorList>
            <consortium name="DOE Joint Genome Institute"/>
            <consortium name="Mycorrhizal Genomics Consortium"/>
            <person name="Kohler A."/>
            <person name="Kuo A."/>
            <person name="Nagy L.G."/>
            <person name="Floudas D."/>
            <person name="Copeland A."/>
            <person name="Barry K.W."/>
            <person name="Cichocki N."/>
            <person name="Veneault-Fourrey C."/>
            <person name="LaButti K."/>
            <person name="Lindquist E.A."/>
            <person name="Lipzen A."/>
            <person name="Lundell T."/>
            <person name="Morin E."/>
            <person name="Murat C."/>
            <person name="Riley R."/>
            <person name="Ohm R."/>
            <person name="Sun H."/>
            <person name="Tunlid A."/>
            <person name="Henrissat B."/>
            <person name="Grigoriev I.V."/>
            <person name="Hibbett D.S."/>
            <person name="Martin F."/>
        </authorList>
    </citation>
    <scope>NUCLEOTIDE SEQUENCE [LARGE SCALE GENOMIC DNA]</scope>
    <source>
        <strain evidence="3">Zn</strain>
    </source>
</reference>
<dbReference type="OrthoDB" id="3536438at2759"/>
<dbReference type="Proteomes" id="UP000054321">
    <property type="component" value="Unassembled WGS sequence"/>
</dbReference>
<evidence type="ECO:0000313" key="3">
    <source>
        <dbReference type="Proteomes" id="UP000054321"/>
    </source>
</evidence>
<feature type="region of interest" description="Disordered" evidence="1">
    <location>
        <begin position="97"/>
        <end position="227"/>
    </location>
</feature>
<proteinExistence type="predicted"/>
<feature type="compositionally biased region" description="Basic and acidic residues" evidence="1">
    <location>
        <begin position="283"/>
        <end position="292"/>
    </location>
</feature>
<protein>
    <submittedName>
        <fullName evidence="2">Uncharacterized protein</fullName>
    </submittedName>
</protein>
<dbReference type="EMBL" id="KN832878">
    <property type="protein sequence ID" value="KIM99644.1"/>
    <property type="molecule type" value="Genomic_DNA"/>
</dbReference>
<feature type="region of interest" description="Disordered" evidence="1">
    <location>
        <begin position="72"/>
        <end position="91"/>
    </location>
</feature>
<reference evidence="2 3" key="1">
    <citation type="submission" date="2014-04" db="EMBL/GenBank/DDBJ databases">
        <authorList>
            <consortium name="DOE Joint Genome Institute"/>
            <person name="Kuo A."/>
            <person name="Martino E."/>
            <person name="Perotto S."/>
            <person name="Kohler A."/>
            <person name="Nagy L.G."/>
            <person name="Floudas D."/>
            <person name="Copeland A."/>
            <person name="Barry K.W."/>
            <person name="Cichocki N."/>
            <person name="Veneault-Fourrey C."/>
            <person name="LaButti K."/>
            <person name="Lindquist E.A."/>
            <person name="Lipzen A."/>
            <person name="Lundell T."/>
            <person name="Morin E."/>
            <person name="Murat C."/>
            <person name="Sun H."/>
            <person name="Tunlid A."/>
            <person name="Henrissat B."/>
            <person name="Grigoriev I.V."/>
            <person name="Hibbett D.S."/>
            <person name="Martin F."/>
            <person name="Nordberg H.P."/>
            <person name="Cantor M.N."/>
            <person name="Hua S.X."/>
        </authorList>
    </citation>
    <scope>NUCLEOTIDE SEQUENCE [LARGE SCALE GENOMIC DNA]</scope>
    <source>
        <strain evidence="2 3">Zn</strain>
    </source>
</reference>
<accession>A0A0C3H8R3</accession>
<feature type="region of interest" description="Disordered" evidence="1">
    <location>
        <begin position="246"/>
        <end position="331"/>
    </location>
</feature>
<name>A0A0C3H8R3_OIDMZ</name>
<gene>
    <name evidence="2" type="ORF">OIDMADRAFT_146285</name>
</gene>
<feature type="compositionally biased region" description="Polar residues" evidence="1">
    <location>
        <begin position="165"/>
        <end position="182"/>
    </location>
</feature>
<evidence type="ECO:0000256" key="1">
    <source>
        <dbReference type="SAM" id="MobiDB-lite"/>
    </source>
</evidence>
<keyword evidence="3" id="KW-1185">Reference proteome</keyword>
<feature type="region of interest" description="Disordered" evidence="1">
    <location>
        <begin position="37"/>
        <end position="64"/>
    </location>
</feature>
<feature type="compositionally biased region" description="Polar residues" evidence="1">
    <location>
        <begin position="123"/>
        <end position="142"/>
    </location>
</feature>
<feature type="compositionally biased region" description="Polar residues" evidence="1">
    <location>
        <begin position="212"/>
        <end position="225"/>
    </location>
</feature>
<organism evidence="2 3">
    <name type="scientific">Oidiodendron maius (strain Zn)</name>
    <dbReference type="NCBI Taxonomy" id="913774"/>
    <lineage>
        <taxon>Eukaryota</taxon>
        <taxon>Fungi</taxon>
        <taxon>Dikarya</taxon>
        <taxon>Ascomycota</taxon>
        <taxon>Pezizomycotina</taxon>
        <taxon>Leotiomycetes</taxon>
        <taxon>Leotiomycetes incertae sedis</taxon>
        <taxon>Myxotrichaceae</taxon>
        <taxon>Oidiodendron</taxon>
    </lineage>
</organism>
<dbReference type="HOGENOM" id="CLU_826541_0_0_1"/>